<evidence type="ECO:0000313" key="1">
    <source>
        <dbReference type="EMBL" id="MDH2333754.1"/>
    </source>
</evidence>
<dbReference type="Proteomes" id="UP001229409">
    <property type="component" value="Unassembled WGS sequence"/>
</dbReference>
<protein>
    <submittedName>
        <fullName evidence="1">Uncharacterized protein</fullName>
    </submittedName>
</protein>
<name>A0AAP4EDA2_PAEPO</name>
<organism evidence="1 2">
    <name type="scientific">Paenibacillus polymyxa</name>
    <name type="common">Bacillus polymyxa</name>
    <dbReference type="NCBI Taxonomy" id="1406"/>
    <lineage>
        <taxon>Bacteria</taxon>
        <taxon>Bacillati</taxon>
        <taxon>Bacillota</taxon>
        <taxon>Bacilli</taxon>
        <taxon>Bacillales</taxon>
        <taxon>Paenibacillaceae</taxon>
        <taxon>Paenibacillus</taxon>
    </lineage>
</organism>
<dbReference type="AlphaFoldDB" id="A0AAP4EDA2"/>
<dbReference type="RefSeq" id="WP_197032087.1">
    <property type="nucleotide sequence ID" value="NZ_JARVWT010000013.1"/>
</dbReference>
<reference evidence="1" key="1">
    <citation type="submission" date="2023-04" db="EMBL/GenBank/DDBJ databases">
        <title>Uncovering the Secrets of Slow-Growing Bacteria in Tropical Savanna Soil through Cultivation and Genomic Analysis.</title>
        <authorList>
            <person name="Goncalves O.S."/>
            <person name="Santana M.F."/>
        </authorList>
    </citation>
    <scope>NUCLEOTIDE SEQUENCE</scope>
    <source>
        <strain evidence="1">ANTI</strain>
    </source>
</reference>
<gene>
    <name evidence="1" type="ORF">QDS18_23075</name>
</gene>
<sequence>MDWLNSQGYPLEMSVAEVLLNLKFNVIQSEYFIDDESTQQREIDIVASLQKEIGNKLVRISLIIECKVSKDKPWIIFTSENTRLAPPARIAQRAGSRIGNIVLRNLAHKKEIQDLNLFSLPERPGYGLTQAFTNGNDVAYNSCVSVSKATRAISKSVDSRKNDRYVSICLPVIVIDGKLFETYLNESNEMSVIEVSKGVMVWRNPIVGMPHTVINVITKEAIDEYFSSVKTDIIKIIDFITNDPSIISNEPQVTLRTDDIT</sequence>
<dbReference type="EMBL" id="JARVWT010000013">
    <property type="protein sequence ID" value="MDH2333754.1"/>
    <property type="molecule type" value="Genomic_DNA"/>
</dbReference>
<proteinExistence type="predicted"/>
<evidence type="ECO:0000313" key="2">
    <source>
        <dbReference type="Proteomes" id="UP001229409"/>
    </source>
</evidence>
<accession>A0AAP4EDA2</accession>
<comment type="caution">
    <text evidence="1">The sequence shown here is derived from an EMBL/GenBank/DDBJ whole genome shotgun (WGS) entry which is preliminary data.</text>
</comment>